<sequence>MSKRSEPTLIVNVEEMADHSASLVGIAIQLGNSPFGVVHRRLAPSFTIVVLWVIGQHSTASRNISVMRQLLPFSTDLILYFRARHTRTEGEICATADHSVSLVEIADQLGDSPFGVVHRRLAPSFSIVVLWVIG</sequence>
<dbReference type="EnsemblPlants" id="PGSC0003DMT400086744">
    <property type="protein sequence ID" value="PGSC0003DMT400086744"/>
    <property type="gene ID" value="PGSC0003DMG400036315"/>
</dbReference>
<proteinExistence type="predicted"/>
<accession>M1DCE5</accession>
<name>M1DCE5_SOLTU</name>
<reference evidence="2" key="1">
    <citation type="journal article" date="2011" name="Nature">
        <title>Genome sequence and analysis of the tuber crop potato.</title>
        <authorList>
            <consortium name="The Potato Genome Sequencing Consortium"/>
        </authorList>
    </citation>
    <scope>NUCLEOTIDE SEQUENCE [LARGE SCALE GENOMIC DNA]</scope>
    <source>
        <strain evidence="2">cv. DM1-3 516 R44</strain>
    </source>
</reference>
<protein>
    <submittedName>
        <fullName evidence="1">Uncharacterized protein</fullName>
    </submittedName>
</protein>
<dbReference type="HOGENOM" id="CLU_1899896_0_0_1"/>
<dbReference type="PaxDb" id="4113-PGSC0003DMT400086744"/>
<organism evidence="1 2">
    <name type="scientific">Solanum tuberosum</name>
    <name type="common">Potato</name>
    <dbReference type="NCBI Taxonomy" id="4113"/>
    <lineage>
        <taxon>Eukaryota</taxon>
        <taxon>Viridiplantae</taxon>
        <taxon>Streptophyta</taxon>
        <taxon>Embryophyta</taxon>
        <taxon>Tracheophyta</taxon>
        <taxon>Spermatophyta</taxon>
        <taxon>Magnoliopsida</taxon>
        <taxon>eudicotyledons</taxon>
        <taxon>Gunneridae</taxon>
        <taxon>Pentapetalae</taxon>
        <taxon>asterids</taxon>
        <taxon>lamiids</taxon>
        <taxon>Solanales</taxon>
        <taxon>Solanaceae</taxon>
        <taxon>Solanoideae</taxon>
        <taxon>Solaneae</taxon>
        <taxon>Solanum</taxon>
    </lineage>
</organism>
<dbReference type="Proteomes" id="UP000011115">
    <property type="component" value="Unassembled WGS sequence"/>
</dbReference>
<dbReference type="Gramene" id="PGSC0003DMT400086744">
    <property type="protein sequence ID" value="PGSC0003DMT400086744"/>
    <property type="gene ID" value="PGSC0003DMG400036315"/>
</dbReference>
<evidence type="ECO:0000313" key="1">
    <source>
        <dbReference type="EnsemblPlants" id="PGSC0003DMT400086744"/>
    </source>
</evidence>
<evidence type="ECO:0000313" key="2">
    <source>
        <dbReference type="Proteomes" id="UP000011115"/>
    </source>
</evidence>
<reference evidence="1" key="2">
    <citation type="submission" date="2015-06" db="UniProtKB">
        <authorList>
            <consortium name="EnsemblPlants"/>
        </authorList>
    </citation>
    <scope>IDENTIFICATION</scope>
    <source>
        <strain evidence="1">DM1-3 516 R44</strain>
    </source>
</reference>
<dbReference type="AlphaFoldDB" id="M1DCE5"/>
<dbReference type="InParanoid" id="M1DCE5"/>
<keyword evidence="2" id="KW-1185">Reference proteome</keyword>